<evidence type="ECO:0000256" key="1">
    <source>
        <dbReference type="SAM" id="MobiDB-lite"/>
    </source>
</evidence>
<proteinExistence type="predicted"/>
<accession>A0AAE0E244</accession>
<evidence type="ECO:0000313" key="2">
    <source>
        <dbReference type="EMBL" id="KAK3204613.1"/>
    </source>
</evidence>
<name>A0AAE0E244_9ROSI</name>
<reference evidence="2" key="1">
    <citation type="journal article" date="2023" name="Plant J.">
        <title>Genome sequences and population genomics provide insights into the demographic history, inbreeding, and mutation load of two 'living fossil' tree species of Dipteronia.</title>
        <authorList>
            <person name="Feng Y."/>
            <person name="Comes H.P."/>
            <person name="Chen J."/>
            <person name="Zhu S."/>
            <person name="Lu R."/>
            <person name="Zhang X."/>
            <person name="Li P."/>
            <person name="Qiu J."/>
            <person name="Olsen K.M."/>
            <person name="Qiu Y."/>
        </authorList>
    </citation>
    <scope>NUCLEOTIDE SEQUENCE</scope>
    <source>
        <strain evidence="2">NBL</strain>
    </source>
</reference>
<protein>
    <submittedName>
        <fullName evidence="2">Uncharacterized protein</fullName>
    </submittedName>
</protein>
<evidence type="ECO:0000313" key="3">
    <source>
        <dbReference type="Proteomes" id="UP001281410"/>
    </source>
</evidence>
<feature type="region of interest" description="Disordered" evidence="1">
    <location>
        <begin position="93"/>
        <end position="129"/>
    </location>
</feature>
<keyword evidence="3" id="KW-1185">Reference proteome</keyword>
<dbReference type="AlphaFoldDB" id="A0AAE0E244"/>
<organism evidence="2 3">
    <name type="scientific">Dipteronia sinensis</name>
    <dbReference type="NCBI Taxonomy" id="43782"/>
    <lineage>
        <taxon>Eukaryota</taxon>
        <taxon>Viridiplantae</taxon>
        <taxon>Streptophyta</taxon>
        <taxon>Embryophyta</taxon>
        <taxon>Tracheophyta</taxon>
        <taxon>Spermatophyta</taxon>
        <taxon>Magnoliopsida</taxon>
        <taxon>eudicotyledons</taxon>
        <taxon>Gunneridae</taxon>
        <taxon>Pentapetalae</taxon>
        <taxon>rosids</taxon>
        <taxon>malvids</taxon>
        <taxon>Sapindales</taxon>
        <taxon>Sapindaceae</taxon>
        <taxon>Hippocastanoideae</taxon>
        <taxon>Acereae</taxon>
        <taxon>Dipteronia</taxon>
    </lineage>
</organism>
<gene>
    <name evidence="2" type="ORF">Dsin_018659</name>
</gene>
<sequence>MNADEVAHLCEALSLKEKEGPLMPLLTVLRNDGENRLALRLVGKMLSSKLVNREAFIHLIPKFWKIKQGVEIEVVDRNVFSFTFRCADDRRQEVGQKEGDNGMTGTTKLPQDSVFPGKEPTMESENESWSLGSQVVKDVGDRDSIVENRRFVGVVSSGLSSGTVALKGDADIVANKGGENHNKEDEGFLARLVGQTEEINDMMVDNGPEIIQLSRNLDCELAEEFVKQSMEENSYVPKKGDFNEILEESEKLGGPLSSYVLMSNFRSVLDGYGLQDMGFVGSACTWCNKRKARRSQNRIHGIFEVVKSYFSELFKTSSPSRGDLNWVLSYVKPCVSDGQQFFLDYNFSTEEILKAVFDMHLTKVLGPDGLPALFNQKYWSIVGKKVTKARLGVLNEGHGLEQFNDT</sequence>
<comment type="caution">
    <text evidence="2">The sequence shown here is derived from an EMBL/GenBank/DDBJ whole genome shotgun (WGS) entry which is preliminary data.</text>
</comment>
<dbReference type="Proteomes" id="UP001281410">
    <property type="component" value="Unassembled WGS sequence"/>
</dbReference>
<dbReference type="EMBL" id="JANJYJ010000006">
    <property type="protein sequence ID" value="KAK3204613.1"/>
    <property type="molecule type" value="Genomic_DNA"/>
</dbReference>